<dbReference type="RefSeq" id="WP_380595033.1">
    <property type="nucleotide sequence ID" value="NZ_JBHSDU010000001.1"/>
</dbReference>
<evidence type="ECO:0000259" key="2">
    <source>
        <dbReference type="Pfam" id="PF02120"/>
    </source>
</evidence>
<protein>
    <submittedName>
        <fullName evidence="3">Flagellar hook-length control protein FliK</fullName>
    </submittedName>
</protein>
<feature type="compositionally biased region" description="Low complexity" evidence="1">
    <location>
        <begin position="326"/>
        <end position="342"/>
    </location>
</feature>
<sequence length="371" mass="39024">MTAIAFGAALVSIDAPTAGAQPGLPLLPVAQTPALSTPTAQITPIRFGEQLRQSLGVEALATLNLTPRVTDQPKFDGAPVEQSEEGAEDTASTDVLPVFPNLITFTQPVAVPLEYAQRSTNFSQQASNPQNLLPIAPVSQPAQSVAPREQTLLSVLAAVPETSALGAMTINAPALSVATKANPATLLSDNQSTLPVTQLASLTNAGLAQALVEGFNQQPGVLAPVTTQPAQPLNIQRSALEVALGDRLQLQITQRSEHAVIRLDPPSMGTIEIVIQREAGNIQVHLRASNSEVARQLQGIGDSLRQDLIHRQNGDVSVHVSDSSREQQSAGQQGQRQSQSQRDAAPGRALSESNEESAKSFTLAVDEERGA</sequence>
<evidence type="ECO:0000256" key="1">
    <source>
        <dbReference type="SAM" id="MobiDB-lite"/>
    </source>
</evidence>
<dbReference type="CDD" id="cd17470">
    <property type="entry name" value="T3SS_Flik_C"/>
    <property type="match status" value="1"/>
</dbReference>
<evidence type="ECO:0000313" key="3">
    <source>
        <dbReference type="EMBL" id="MFC4308149.1"/>
    </source>
</evidence>
<proteinExistence type="predicted"/>
<evidence type="ECO:0000313" key="4">
    <source>
        <dbReference type="Proteomes" id="UP001595904"/>
    </source>
</evidence>
<dbReference type="EMBL" id="JBHSDU010000001">
    <property type="protein sequence ID" value="MFC4308149.1"/>
    <property type="molecule type" value="Genomic_DNA"/>
</dbReference>
<comment type="caution">
    <text evidence="3">The sequence shown here is derived from an EMBL/GenBank/DDBJ whole genome shotgun (WGS) entry which is preliminary data.</text>
</comment>
<dbReference type="PANTHER" id="PTHR37533">
    <property type="entry name" value="FLAGELLAR HOOK-LENGTH CONTROL PROTEIN"/>
    <property type="match status" value="1"/>
</dbReference>
<gene>
    <name evidence="3" type="ORF">ACFPN2_03555</name>
</gene>
<keyword evidence="4" id="KW-1185">Reference proteome</keyword>
<organism evidence="3 4">
    <name type="scientific">Steroidobacter flavus</name>
    <dbReference type="NCBI Taxonomy" id="1842136"/>
    <lineage>
        <taxon>Bacteria</taxon>
        <taxon>Pseudomonadati</taxon>
        <taxon>Pseudomonadota</taxon>
        <taxon>Gammaproteobacteria</taxon>
        <taxon>Steroidobacterales</taxon>
        <taxon>Steroidobacteraceae</taxon>
        <taxon>Steroidobacter</taxon>
    </lineage>
</organism>
<feature type="region of interest" description="Disordered" evidence="1">
    <location>
        <begin position="70"/>
        <end position="91"/>
    </location>
</feature>
<keyword evidence="3" id="KW-0966">Cell projection</keyword>
<accession>A0ABV8SKL8</accession>
<reference evidence="4" key="1">
    <citation type="journal article" date="2019" name="Int. J. Syst. Evol. Microbiol.">
        <title>The Global Catalogue of Microorganisms (GCM) 10K type strain sequencing project: providing services to taxonomists for standard genome sequencing and annotation.</title>
        <authorList>
            <consortium name="The Broad Institute Genomics Platform"/>
            <consortium name="The Broad Institute Genome Sequencing Center for Infectious Disease"/>
            <person name="Wu L."/>
            <person name="Ma J."/>
        </authorList>
    </citation>
    <scope>NUCLEOTIDE SEQUENCE [LARGE SCALE GENOMIC DNA]</scope>
    <source>
        <strain evidence="4">CGMCC 1.10759</strain>
    </source>
</reference>
<dbReference type="Gene3D" id="3.30.750.140">
    <property type="match status" value="1"/>
</dbReference>
<dbReference type="InterPro" id="IPR052563">
    <property type="entry name" value="FliK"/>
</dbReference>
<feature type="domain" description="Flagellar hook-length control protein-like C-terminal" evidence="2">
    <location>
        <begin position="246"/>
        <end position="328"/>
    </location>
</feature>
<dbReference type="InterPro" id="IPR021136">
    <property type="entry name" value="Flagellar_hook_control-like_C"/>
</dbReference>
<keyword evidence="3" id="KW-0969">Cilium</keyword>
<feature type="region of interest" description="Disordered" evidence="1">
    <location>
        <begin position="315"/>
        <end position="371"/>
    </location>
</feature>
<dbReference type="PANTHER" id="PTHR37533:SF2">
    <property type="entry name" value="FLAGELLAR HOOK-LENGTH CONTROL PROTEIN"/>
    <property type="match status" value="1"/>
</dbReference>
<name>A0ABV8SKL8_9GAMM</name>
<dbReference type="Proteomes" id="UP001595904">
    <property type="component" value="Unassembled WGS sequence"/>
</dbReference>
<dbReference type="InterPro" id="IPR038610">
    <property type="entry name" value="FliK-like_C_sf"/>
</dbReference>
<dbReference type="Pfam" id="PF02120">
    <property type="entry name" value="Flg_hook"/>
    <property type="match status" value="1"/>
</dbReference>
<keyword evidence="3" id="KW-0282">Flagellum</keyword>